<name>A0A2R6Y4B6_9BACL</name>
<evidence type="ECO:0000256" key="1">
    <source>
        <dbReference type="SAM" id="Phobius"/>
    </source>
</evidence>
<dbReference type="PANTHER" id="PTHR38450">
    <property type="entry name" value="STAGE V SPORULATION PROTEIN AC-RELATED"/>
    <property type="match status" value="1"/>
</dbReference>
<dbReference type="EMBL" id="PEBX01000006">
    <property type="protein sequence ID" value="PTQ57529.1"/>
    <property type="molecule type" value="Genomic_DNA"/>
</dbReference>
<dbReference type="InterPro" id="IPR005562">
    <property type="entry name" value="SpoVA"/>
</dbReference>
<sequence length="153" mass="16411">MKQVSLPEATSYQQMAKTQEEKRSVVTNVLRAFLVGGLISLLGQGLMWMYETFFGFTEKNASNPTVATLVFLSVLLTALGHYDKLGQWAGAGATVPVTGFANTMASTALDFRSEGLVLGVGGNMFKMAGPVIVFGVVSAFIIALIKTIWQLLV</sequence>
<dbReference type="PANTHER" id="PTHR38450:SF1">
    <property type="entry name" value="STAGE V SPORULATION PROTEIN AC"/>
    <property type="match status" value="1"/>
</dbReference>
<dbReference type="Proteomes" id="UP000244338">
    <property type="component" value="Unassembled WGS sequence"/>
</dbReference>
<evidence type="ECO:0000313" key="3">
    <source>
        <dbReference type="Proteomes" id="UP000244338"/>
    </source>
</evidence>
<dbReference type="AlphaFoldDB" id="A0A2R6Y4B6"/>
<protein>
    <submittedName>
        <fullName evidence="2">Stage V sporulation protein AC (SpoVAC)</fullName>
    </submittedName>
</protein>
<keyword evidence="1" id="KW-0812">Transmembrane</keyword>
<dbReference type="InterPro" id="IPR014203">
    <property type="entry name" value="Spore_V_AC"/>
</dbReference>
<keyword evidence="1" id="KW-0472">Membrane</keyword>
<dbReference type="NCBIfam" id="TIGR02838">
    <property type="entry name" value="spore_V_AC"/>
    <property type="match status" value="1"/>
</dbReference>
<comment type="caution">
    <text evidence="2">The sequence shown here is derived from an EMBL/GenBank/DDBJ whole genome shotgun (WGS) entry which is preliminary data.</text>
</comment>
<feature type="transmembrane region" description="Helical" evidence="1">
    <location>
        <begin position="29"/>
        <end position="49"/>
    </location>
</feature>
<proteinExistence type="predicted"/>
<reference evidence="3" key="1">
    <citation type="journal article" date="2018" name="Sci. Rep.">
        <title>Lignite coal burning seam in the remote Altai Mountains harbors a hydrogen-driven thermophilic microbial community.</title>
        <authorList>
            <person name="Kadnikov V.V."/>
            <person name="Mardanov A.V."/>
            <person name="Ivasenko D.A."/>
            <person name="Antsiferov D.V."/>
            <person name="Beletsky A.V."/>
            <person name="Karnachuk O.V."/>
            <person name="Ravin N.V."/>
        </authorList>
    </citation>
    <scope>NUCLEOTIDE SEQUENCE [LARGE SCALE GENOMIC DNA]</scope>
</reference>
<dbReference type="Pfam" id="PF03862">
    <property type="entry name" value="SpoVAC_SpoVAEB"/>
    <property type="match status" value="1"/>
</dbReference>
<accession>A0A2R6Y4B6</accession>
<evidence type="ECO:0000313" key="2">
    <source>
        <dbReference type="EMBL" id="PTQ57529.1"/>
    </source>
</evidence>
<organism evidence="2 3">
    <name type="scientific">Candidatus Carbonibacillus altaicus</name>
    <dbReference type="NCBI Taxonomy" id="2163959"/>
    <lineage>
        <taxon>Bacteria</taxon>
        <taxon>Bacillati</taxon>
        <taxon>Bacillota</taxon>
        <taxon>Bacilli</taxon>
        <taxon>Bacillales</taxon>
        <taxon>Candidatus Carbonibacillus</taxon>
    </lineage>
</organism>
<gene>
    <name evidence="2" type="ORF">BSOLF_1407</name>
</gene>
<feature type="transmembrane region" description="Helical" evidence="1">
    <location>
        <begin position="61"/>
        <end position="79"/>
    </location>
</feature>
<feature type="transmembrane region" description="Helical" evidence="1">
    <location>
        <begin position="131"/>
        <end position="152"/>
    </location>
</feature>
<keyword evidence="1" id="KW-1133">Transmembrane helix</keyword>